<organism evidence="2 3">
    <name type="scientific">Desulfonauticus submarinus</name>
    <dbReference type="NCBI Taxonomy" id="206665"/>
    <lineage>
        <taxon>Bacteria</taxon>
        <taxon>Pseudomonadati</taxon>
        <taxon>Thermodesulfobacteriota</taxon>
        <taxon>Desulfovibrionia</taxon>
        <taxon>Desulfovibrionales</taxon>
        <taxon>Desulfonauticaceae</taxon>
        <taxon>Desulfonauticus</taxon>
    </lineage>
</organism>
<feature type="transmembrane region" description="Helical" evidence="1">
    <location>
        <begin position="20"/>
        <end position="39"/>
    </location>
</feature>
<dbReference type="STRING" id="206665.SAMN04488516_1162"/>
<name>A0A1H0G198_9BACT</name>
<keyword evidence="1" id="KW-0812">Transmembrane</keyword>
<proteinExistence type="predicted"/>
<protein>
    <submittedName>
        <fullName evidence="2">Uncharacterized protein</fullName>
    </submittedName>
</protein>
<reference evidence="2 3" key="1">
    <citation type="submission" date="2016-10" db="EMBL/GenBank/DDBJ databases">
        <authorList>
            <person name="de Groot N.N."/>
        </authorList>
    </citation>
    <scope>NUCLEOTIDE SEQUENCE [LARGE SCALE GENOMIC DNA]</scope>
    <source>
        <strain evidence="2 3">DSM 15269</strain>
    </source>
</reference>
<gene>
    <name evidence="2" type="ORF">SAMN04488516_1162</name>
</gene>
<evidence type="ECO:0000313" key="2">
    <source>
        <dbReference type="EMBL" id="SDO00656.1"/>
    </source>
</evidence>
<accession>A0A1H0G198</accession>
<keyword evidence="3" id="KW-1185">Reference proteome</keyword>
<sequence length="40" mass="4670">MLNALDLFCFLKTIKYKKVVHSLLRGFGFGLAWVFMGIYK</sequence>
<dbReference type="AlphaFoldDB" id="A0A1H0G198"/>
<evidence type="ECO:0000313" key="3">
    <source>
        <dbReference type="Proteomes" id="UP000199602"/>
    </source>
</evidence>
<keyword evidence="1" id="KW-1133">Transmembrane helix</keyword>
<dbReference type="EMBL" id="FNIN01000016">
    <property type="protein sequence ID" value="SDO00656.1"/>
    <property type="molecule type" value="Genomic_DNA"/>
</dbReference>
<evidence type="ECO:0000256" key="1">
    <source>
        <dbReference type="SAM" id="Phobius"/>
    </source>
</evidence>
<dbReference type="Proteomes" id="UP000199602">
    <property type="component" value="Unassembled WGS sequence"/>
</dbReference>
<keyword evidence="1" id="KW-0472">Membrane</keyword>